<feature type="domain" description="C2H2-type" evidence="14">
    <location>
        <begin position="4139"/>
        <end position="4166"/>
    </location>
</feature>
<evidence type="ECO:0000256" key="5">
    <source>
        <dbReference type="ARBA" id="ARBA00022771"/>
    </source>
</evidence>
<dbReference type="InterPro" id="IPR036236">
    <property type="entry name" value="Znf_C2H2_sf"/>
</dbReference>
<feature type="domain" description="C2H2-type" evidence="14">
    <location>
        <begin position="548"/>
        <end position="576"/>
    </location>
</feature>
<feature type="region of interest" description="Disordered" evidence="13">
    <location>
        <begin position="2243"/>
        <end position="2265"/>
    </location>
</feature>
<feature type="domain" description="C2H2-type" evidence="14">
    <location>
        <begin position="1487"/>
        <end position="1514"/>
    </location>
</feature>
<feature type="domain" description="C2H2-type" evidence="14">
    <location>
        <begin position="921"/>
        <end position="948"/>
    </location>
</feature>
<feature type="domain" description="C2H2-type" evidence="14">
    <location>
        <begin position="520"/>
        <end position="548"/>
    </location>
</feature>
<dbReference type="PANTHER" id="PTHR24376">
    <property type="entry name" value="ZINC FINGER PROTEIN"/>
    <property type="match status" value="1"/>
</dbReference>
<feature type="domain" description="C2H2-type" evidence="14">
    <location>
        <begin position="2448"/>
        <end position="2475"/>
    </location>
</feature>
<feature type="domain" description="C2H2-type" evidence="14">
    <location>
        <begin position="3096"/>
        <end position="3123"/>
    </location>
</feature>
<evidence type="ECO:0000256" key="3">
    <source>
        <dbReference type="ARBA" id="ARBA00022723"/>
    </source>
</evidence>
<feature type="domain" description="C2H2-type" evidence="14">
    <location>
        <begin position="1515"/>
        <end position="1542"/>
    </location>
</feature>
<dbReference type="FunFam" id="3.30.160.60:FF:000100">
    <property type="entry name" value="Zinc finger 45-like"/>
    <property type="match status" value="2"/>
</dbReference>
<dbReference type="FunFam" id="3.30.160.60:FF:000765">
    <property type="entry name" value="Zinc finger 45-like"/>
    <property type="match status" value="1"/>
</dbReference>
<feature type="domain" description="C2H2-type" evidence="14">
    <location>
        <begin position="1714"/>
        <end position="1741"/>
    </location>
</feature>
<keyword evidence="7" id="KW-0805">Transcription regulation</keyword>
<feature type="domain" description="C2H2-type" evidence="14">
    <location>
        <begin position="3493"/>
        <end position="3516"/>
    </location>
</feature>
<dbReference type="GO" id="GO:0048598">
    <property type="term" value="P:embryonic morphogenesis"/>
    <property type="evidence" value="ECO:0007669"/>
    <property type="project" value="UniProtKB-ARBA"/>
</dbReference>
<feature type="domain" description="C2H2-type" evidence="14">
    <location>
        <begin position="140"/>
        <end position="167"/>
    </location>
</feature>
<dbReference type="FunFam" id="3.30.160.60:FF:002239">
    <property type="entry name" value="Zinc finger protein 226"/>
    <property type="match status" value="1"/>
</dbReference>
<dbReference type="FunFam" id="3.30.160.60:FF:000358">
    <property type="entry name" value="zinc finger protein 24"/>
    <property type="match status" value="1"/>
</dbReference>
<feature type="region of interest" description="Disordered" evidence="13">
    <location>
        <begin position="4042"/>
        <end position="4075"/>
    </location>
</feature>
<feature type="domain" description="C2H2-type" evidence="14">
    <location>
        <begin position="977"/>
        <end position="1004"/>
    </location>
</feature>
<feature type="domain" description="C2H2-type" evidence="14">
    <location>
        <begin position="3306"/>
        <end position="3333"/>
    </location>
</feature>
<feature type="domain" description="C2H2-type" evidence="14">
    <location>
        <begin position="3040"/>
        <end position="3067"/>
    </location>
</feature>
<evidence type="ECO:0000256" key="9">
    <source>
        <dbReference type="ARBA" id="ARBA00023163"/>
    </source>
</evidence>
<feature type="domain" description="C2H2-type" evidence="14">
    <location>
        <begin position="3611"/>
        <end position="3638"/>
    </location>
</feature>
<accession>A0A8J6HBU6</accession>
<feature type="domain" description="C2H2-type" evidence="14">
    <location>
        <begin position="3889"/>
        <end position="3916"/>
    </location>
</feature>
<feature type="domain" description="C2H2-type" evidence="14">
    <location>
        <begin position="2618"/>
        <end position="2645"/>
    </location>
</feature>
<feature type="domain" description="C2H2-type" evidence="14">
    <location>
        <begin position="3973"/>
        <end position="4000"/>
    </location>
</feature>
<dbReference type="PROSITE" id="PS50157">
    <property type="entry name" value="ZINC_FINGER_C2H2_2"/>
    <property type="match status" value="96"/>
</dbReference>
<dbReference type="FunFam" id="3.30.160.60:FF:001498">
    <property type="entry name" value="Zinc finger protein 404"/>
    <property type="match status" value="2"/>
</dbReference>
<feature type="domain" description="C2H2-type" evidence="14">
    <location>
        <begin position="623"/>
        <end position="650"/>
    </location>
</feature>
<dbReference type="GO" id="GO:0008270">
    <property type="term" value="F:zinc ion binding"/>
    <property type="evidence" value="ECO:0007669"/>
    <property type="project" value="UniProtKB-KW"/>
</dbReference>
<feature type="domain" description="C2H2-type" evidence="14">
    <location>
        <begin position="1941"/>
        <end position="1964"/>
    </location>
</feature>
<feature type="domain" description="C2H2-type" evidence="14">
    <location>
        <begin position="1630"/>
        <end position="1657"/>
    </location>
</feature>
<reference evidence="15" key="1">
    <citation type="journal article" date="2020" name="J Insects Food Feed">
        <title>The yellow mealworm (Tenebrio molitor) genome: a resource for the emerging insects as food and feed industry.</title>
        <authorList>
            <person name="Eriksson T."/>
            <person name="Andere A."/>
            <person name="Kelstrup H."/>
            <person name="Emery V."/>
            <person name="Picard C."/>
        </authorList>
    </citation>
    <scope>NUCLEOTIDE SEQUENCE</scope>
    <source>
        <strain evidence="15">Stoneville</strain>
        <tissue evidence="15">Whole head</tissue>
    </source>
</reference>
<feature type="region of interest" description="Disordered" evidence="13">
    <location>
        <begin position="4301"/>
        <end position="4357"/>
    </location>
</feature>
<feature type="compositionally biased region" description="Basic and acidic residues" evidence="13">
    <location>
        <begin position="3273"/>
        <end position="3283"/>
    </location>
</feature>
<dbReference type="PROSITE" id="PS00028">
    <property type="entry name" value="ZINC_FINGER_C2H2_1"/>
    <property type="match status" value="92"/>
</dbReference>
<evidence type="ECO:0000256" key="8">
    <source>
        <dbReference type="ARBA" id="ARBA00023125"/>
    </source>
</evidence>
<feature type="domain" description="C2H2-type" evidence="14">
    <location>
        <begin position="3583"/>
        <end position="3610"/>
    </location>
</feature>
<keyword evidence="9" id="KW-0804">Transcription</keyword>
<feature type="domain" description="C2H2-type" evidence="14">
    <location>
        <begin position="4111"/>
        <end position="4138"/>
    </location>
</feature>
<feature type="region of interest" description="Disordered" evidence="13">
    <location>
        <begin position="1779"/>
        <end position="1802"/>
    </location>
</feature>
<dbReference type="InterPro" id="IPR013087">
    <property type="entry name" value="Znf_C2H2_type"/>
</dbReference>
<comment type="subcellular location">
    <subcellularLocation>
        <location evidence="1">Nucleus</location>
    </subcellularLocation>
</comment>
<comment type="caution">
    <text evidence="15">The sequence shown here is derived from an EMBL/GenBank/DDBJ whole genome shotgun (WGS) entry which is preliminary data.</text>
</comment>
<feature type="domain" description="C2H2-type" evidence="14">
    <location>
        <begin position="1658"/>
        <end position="1685"/>
    </location>
</feature>
<protein>
    <recommendedName>
        <fullName evidence="11">Zinc finger protein 865</fullName>
    </recommendedName>
</protein>
<feature type="domain" description="C2H2-type" evidence="14">
    <location>
        <begin position="1971"/>
        <end position="1998"/>
    </location>
</feature>
<evidence type="ECO:0000256" key="11">
    <source>
        <dbReference type="ARBA" id="ARBA00068876"/>
    </source>
</evidence>
<dbReference type="EMBL" id="JABDTM020027194">
    <property type="protein sequence ID" value="KAH0810888.1"/>
    <property type="molecule type" value="Genomic_DNA"/>
</dbReference>
<feature type="domain" description="C2H2-type" evidence="14">
    <location>
        <begin position="3068"/>
        <end position="3095"/>
    </location>
</feature>
<feature type="domain" description="C2H2-type" evidence="14">
    <location>
        <begin position="2159"/>
        <end position="2187"/>
    </location>
</feature>
<dbReference type="PANTHER" id="PTHR24376:SF235">
    <property type="entry name" value="C2H2-TYPE DOMAIN-CONTAINING PROTEIN"/>
    <property type="match status" value="1"/>
</dbReference>
<reference evidence="15" key="2">
    <citation type="submission" date="2021-08" db="EMBL/GenBank/DDBJ databases">
        <authorList>
            <person name="Eriksson T."/>
        </authorList>
    </citation>
    <scope>NUCLEOTIDE SEQUENCE</scope>
    <source>
        <strain evidence="15">Stoneville</strain>
        <tissue evidence="15">Whole head</tissue>
    </source>
</reference>
<feature type="domain" description="C2H2-type" evidence="14">
    <location>
        <begin position="1854"/>
        <end position="1881"/>
    </location>
</feature>
<feature type="domain" description="C2H2-type" evidence="14">
    <location>
        <begin position="833"/>
        <end position="861"/>
    </location>
</feature>
<feature type="domain" description="C2H2-type" evidence="14">
    <location>
        <begin position="339"/>
        <end position="367"/>
    </location>
</feature>
<dbReference type="SMART" id="SM00746">
    <property type="entry name" value="TRASH"/>
    <property type="match status" value="5"/>
</dbReference>
<feature type="domain" description="C2H2-type" evidence="14">
    <location>
        <begin position="949"/>
        <end position="976"/>
    </location>
</feature>
<feature type="domain" description="C2H2-type" evidence="14">
    <location>
        <begin position="4391"/>
        <end position="4418"/>
    </location>
</feature>
<sequence>MIRHTNKRNSVCDTCGKAFIDNVTLRQHIRVHTKEKPYKCSFCEKCFTQSSSLNIHVRLHTGEKPYKCKICSREFISKNLLNSHKVTCVILKDGYLEFQCGNCSAIFKDSQQLELHQKSIHPVESSSTDLMPEEIKYKTFTCDLCSQKCDSQNKLIKHRRLHSEPRFACMYCDDRFRTRTELNKHVWRSHDSSDFDCPFCGYVTESKLRFRLHVISKHTKDYPYRCDTCGMGYLTQTLLRVHNKAQHEGVRFVCEDCKKVFRYADGLRQHRKTHDPHRVEKSFMCEICSKVLRKKFSLERHLEAHRGVRQSFVCEECGKILSSTTSLKQHKTVHSAKKYICDVCGKRFGRKGNLQIHMLRVHIKEKPFKCTVCDKNFASKMGLDIHVRSHTGNKPYKCETCQKEYSAKHLLTKHKCTKTVSMTSQLVQNGDRLQYKCDACPYTSPDLHKLVSHRTVHTQCRFICSFCAKIFKSRSGLSKHVRYIHENQRKHKCSWCSFASRTKVGIESHVVAHHTRDYPHRCGICGMGYMSRARVEYHKRAQHEGRRFTCDRCEKTFKQIESLRNHVKFQHSADGAQTCKIKKHLEGHMGAAKGFVCDVCGVRLRSKQGLDWHKKGHSGQKDFVCEVCGKGFVKKSILTDHIRVHTKEKPYTCEHCSKSFAQKSTLNVHMYSHTKKPYKCDSCDKGFTRKHLWKQHHCKYNTKNITRCRDQDESSALVAIYPQVSTYSLFFRLPIPVHFQTDIAANQVICTVCCKTFASKVQLSKHKVRHKGRRYQCPTCPRRFVTSSELNAHIRYYHEKQRDFFCDVCNYATQSNFNLQKHIISRHTKNFPFKCELCPLGYLSKGELKRHHESKHEGRLFVCQHCSKTLTDERQFRVHLRRHEEGHVSKVYTCEVCRKVIHTHSNFKRHVQKHNGEFDSYVCDMCGKSLTTLQSLKYHRRIHTGEKNFVCEICGKKFVTKTLLVTHTRVHTKEKPYQCNLCEKRFTQKPSLNIHMRYHTGERPFKCDNCAKDFVTNSLLKNHKSGKEAQVNYTCNICLAEFPNKNEFLKHHLHQYGQTFNCCKCGSKYKTTSELYCHLEQHKSETVFVEEEEEEEDEEVVEEIVLNYEHDGAIADNNELLYILDDSQCVNEVVIEEDISTQQEDKDKSNDNLTIVQLEHGYVIPNVVEEGEEEEEEDVALNGKQKNLPAKLQPSTSKIVYTQPRARASQPKRRHVVPDFSSTNYLFISANEEVDIPHYKCLRCEQLFINKFVFFRHIEKGKCYINNCDVCSATFSKNSDFYYHYVVEHTDRAICNFCFRTFMYEKNVKEHMLRHLDQFRHRCDECNKGFYTVREYRNHYKNRHMGIRHTCSVCSRSFADEYYFRRHLATHEQANIIIDSLYQDHLYSTNYSEISPLQSNNLKYLMSIVDPKQMPEDNILENSVVDHLNESDADLLNLLTTEDDCSDILNNIATNEQFERLMSSDSNFVDEFIDEMKAETHKIENTYKCFQCGKVFKSKKLLKKHLFIHTGIRKFSCDVCGKAFKYRYEVDVHKKSHNNPTFQCDICSKMFIHKSHLTTHRRKHLNEFVAFCKECNMGFVTKFSHNTHVNLVHKNLQLVCDTCGSRLSSLSALKEHKLTHDPNYGKERSHVCEICGKSYLNSRNLKGHMKVHKQMRSHVCNICGKSVSSKKILETHIKMHTGLKDFICKVCSKGFASKEYLDVHMRIHTGNKPFSCQTCGKRFTQKTSLTVHMRHHTGQRPYKCECGKEFTTKSHLMTHYKAHDVGGVDIDYISRPVQQSRKLRDRRTRKNNVEPEPKRCPSCSKTFPNNRKLKRHLITHSEVRPYSCDVCSKRFKRKYDITIHKRVHGGRLSFQCDFCEKVLKSKGSFMTHRRRHLKDYIQVCNICGAGFVTNQEYNNHMGAKHGTSAHICDICGRGCYDKAALQSHMAKHVKGYENNKYQCQLCNKTFLQEKYLKHHFFRIHKDGGQKFICDLCGKKLNSKTSLRDHLIMHSGLKPIECKECGKGFALKTTLKAHLRTHTGDRPYVCNECGKAFTQKTALTIHLRYHSGERPYVCDICQVGFKIDWNYRLPVGNQRDKTLSQEKFDVLKKPVLLGKNTRYCCSKCKCIFHTFNELIIHDSECIGPKVSHVCKYCDRSLSSAHALKMHIIRHEKEPKFFCSKCGKTFTNAESQQVHASEMHTEHFDAMLNGFRVTSLLEKLIYGPSISITPVGGRVKTTKKRKRCRTKKPARKDELIVKVIDPNKEGMSQEEQDSSNETKPNDTTEAVHCEVCDETYANNVAFALHSIDHNNDNKYSCHFCEYRNSSKYHIEMHIKAHEGTTKYKCEICQKAFTVSTHAIEHKYFHTGEKPFQCEICGKHFMFSWFLTSHRRTQHWEIMTGTPLVKYDCTICNKHYTSSTGLRRHNLSKHNVAGVDSSVLCDICGKRLSSKEKLKFHRRIHTGYKPYACEICTKSFSRKEQLKEHERVHTGEKPFICNFCGKGFTQRSPLRIHERTHTGERPYICRICGKGYISKGKTPQPTVSLPINPRTVLILPLLQVPVCQRTTLRGSVDKLNMYIPDFLSPIVTINEVDPKPANKTKRRKRKPALVDPCDICGKTFKQKAGLKDHLVMHSKYFHCEMCGTSHKQMLDYVTHMRIHSDNMTFQCIFCDFNTENIVQITEHLKSQHKEEKPYTCDICKRHFPILKWYKEHENDHKNLKPYHCDLCGKNFAYSRYLSVHRALVHKTNPDLHECVVCKKQYQHKNSLKLHMNSHTGNVSVCDVCGKILSSKEKLKFHLRTHTGYKPFCCSYCGKCFTKKPILVEHIRIHTGEKPYVCQYCMKAFSQRSSLVIHIRSHTGERPYVCTACGKGFVAKAMLNIHLRACKGPYLFLQNLSTSKYNTDLSDNEETIVITLLDDSDIEQIVPESTSPETQLPENELPETEVSENELPEVKVPEAELPEIRVPKTRKRRNRILCHECGNLVTLNKFATHMQEMHYYKSQVACTNMLCSECGVLCKDKHAYGAHMRLHTFPCNYCPAIFKTKKALEYHAHMHVKKQYRCEKCDASFQASFDYIVHKESHEGTGKYRCIKCSYVASKVHMLKRHVQQHEGRQVYTCEICEKKFFVKSQYDLHMEWHAGIKKYSCDLCNKKFLTVNYLKVHRDLNHHKEIYGFEMLYVCPECGRKFTFERSLRRHLSTIHKIGEDRTVACPVCFKKIANNYNLKVHMRMHTGEKTNMCDTCGKAYHTYKSYKKHVLTHHPDQVPESVVELGPCRSELACPKSTRASRKRKTPKADSDEDYKPPHSQMDSDEDYKPATTNRRSRTWTCKKCMSDFSTRRALTEHKKTHKSDGQEQHTYKFDSRLEVYVCNTCSAEFQNEEEAESHITKTHIEPYSCDSCAMRFSKPYNFSCHMQQHNEDQQYSCPLCSYATPRRTCILTHINRVHYHKFYYYCKTCGKGFNDSVRFKEHENEHLGVKPFQCVVCTKSFVYSRYLFLHQLRYHTVGIKGQLLKNQCSICLKVFSKKNTLENHLASRHGNSLGPKEKRHLCDICGKGFATKDKMRIHYRVHTGVKPYTCQYCSKSFTKREYLIMHERVHTGEKPYSCQHCGKCFSQGAPLRIHVRVHTGERPYICQFCNTGFISRGSLNMHQKVPNLEQMLKRKLPEVDIIPVKHQLRLKSLTQMKPRTKQATYKNPFVYTNSKPTTRRSKKRPVQENKSIKWACMICSDVKEDKQSLIEHYEFHKNETESLGLGDHSSGDYFLCPVCLTDFTSLKSYERHVENQHGEKHFACDDCNKFFKNSYQLCIHNYNIHSTDKMYRCVLCTFSTRHLKSLRPHLKHKHEDEFKYRCEVCNRGFASATWYEEHKNFHTGAMPFECEVCFKSFPYTRYLIAHKKNMHPDVQSVSPATHECDICHKRFAHKKSLVLHVRGHTGENTVLCEMCGKSLSSAEHLKQHIRIHTGYKPHTCSVCGKSFAKKCNLTLHERVHSGEKPYVCNTCGKCFSQRSTLVIHQRYHSGERPYVCHLCNRGFVAKGLELQTEIKIEADSDLSRGDDDLGEGLSLERSEDEIEEPPDSDFIPSGADSSDDDRIGPLPKKKYTTDKVLCEICGKGLTSNDHLSRHLRIHAGYKPYTCYVCGKSFTNKSILVQHERIHTGDKRYVCDVCGKRFTQRSPLVIHQRIHSGEKPYSCHICHKKFVSKGHVGMHLRNSSILRAGVSIYFFLLFTLSTNGETFVGQRVRSTEQIEDTLLGEALHLQLLRQKLHQEARAGAQRRKTLLVRVFRQGAPLRIHLRMQQRVRCQRIVGGALEDVLRNTDRLRRRGPKTEIKKEVDSDLSRGDDDSSEGQNEEQSGVTDSDFKPSNGNSTDEGRVRRKRKKKPRTDKVLCDVCGKGFTSSDNFLRHLRIHAGYKPYTCYVCGKSFTVKGMLSQHERIHTGDKRYVCDVCGKKFTQRSPLVIHKRSHSGEKPYSCHICHKKFVSKGHVWMHLKNCPGEPEN</sequence>
<evidence type="ECO:0000313" key="15">
    <source>
        <dbReference type="EMBL" id="KAH0810888.1"/>
    </source>
</evidence>
<feature type="domain" description="C2H2-type" evidence="14">
    <location>
        <begin position="2760"/>
        <end position="2787"/>
    </location>
</feature>
<evidence type="ECO:0000256" key="6">
    <source>
        <dbReference type="ARBA" id="ARBA00022833"/>
    </source>
</evidence>
<feature type="domain" description="C2H2-type" evidence="14">
    <location>
        <begin position="3217"/>
        <end position="3245"/>
    </location>
</feature>
<feature type="domain" description="C2H2-type" evidence="14">
    <location>
        <begin position="4083"/>
        <end position="4110"/>
    </location>
</feature>
<evidence type="ECO:0000313" key="16">
    <source>
        <dbReference type="Proteomes" id="UP000719412"/>
    </source>
</evidence>
<feature type="domain" description="C2H2-type" evidence="14">
    <location>
        <begin position="3827"/>
        <end position="3854"/>
    </location>
</feature>
<feature type="domain" description="C2H2-type" evidence="14">
    <location>
        <begin position="2733"/>
        <end position="2760"/>
    </location>
</feature>
<dbReference type="FunFam" id="3.30.160.60:FF:000145">
    <property type="entry name" value="Zinc finger protein 574"/>
    <property type="match status" value="2"/>
</dbReference>
<feature type="compositionally biased region" description="Polar residues" evidence="13">
    <location>
        <begin position="4327"/>
        <end position="4345"/>
    </location>
</feature>
<feature type="domain" description="C2H2-type" evidence="14">
    <location>
        <begin position="3945"/>
        <end position="3972"/>
    </location>
</feature>
<dbReference type="FunFam" id="3.30.160.60:FF:000902">
    <property type="entry name" value="Zinc finger protein 445"/>
    <property type="match status" value="1"/>
</dbReference>
<keyword evidence="10" id="KW-0539">Nucleus</keyword>
<dbReference type="FunFam" id="3.30.160.60:FF:001949">
    <property type="entry name" value="zinc finger protein 62 homolog isoform X2"/>
    <property type="match status" value="1"/>
</dbReference>
<dbReference type="Pfam" id="PF00096">
    <property type="entry name" value="zf-C2H2"/>
    <property type="match status" value="37"/>
</dbReference>
<keyword evidence="6" id="KW-0862">Zinc</keyword>
<evidence type="ECO:0000256" key="1">
    <source>
        <dbReference type="ARBA" id="ARBA00004123"/>
    </source>
</evidence>
<feature type="domain" description="C2H2-type" evidence="14">
    <location>
        <begin position="1686"/>
        <end position="1713"/>
    </location>
</feature>
<feature type="domain" description="C2H2-type" evidence="14">
    <location>
        <begin position="3555"/>
        <end position="3582"/>
    </location>
</feature>
<feature type="domain" description="C2H2-type" evidence="14">
    <location>
        <begin position="651"/>
        <end position="678"/>
    </location>
</feature>
<feature type="domain" description="C2H2-type" evidence="14">
    <location>
        <begin position="3769"/>
        <end position="3797"/>
    </location>
</feature>
<feature type="domain" description="C2H2-type" evidence="14">
    <location>
        <begin position="283"/>
        <end position="310"/>
    </location>
</feature>
<feature type="domain" description="C2H2-type" evidence="14">
    <location>
        <begin position="2131"/>
        <end position="2158"/>
    </location>
</feature>
<feature type="domain" description="C2H2-type" evidence="14">
    <location>
        <begin position="2592"/>
        <end position="2615"/>
    </location>
</feature>
<feature type="domain" description="C2H2-type" evidence="14">
    <location>
        <begin position="2388"/>
        <end position="2411"/>
    </location>
</feature>
<feature type="domain" description="C2H2-type" evidence="14">
    <location>
        <begin position="1005"/>
        <end position="1024"/>
    </location>
</feature>
<dbReference type="FunFam" id="3.30.160.60:FF:000184">
    <property type="entry name" value="Zinc finger protein 333"/>
    <property type="match status" value="1"/>
</dbReference>
<feature type="domain" description="C2H2-type" evidence="14">
    <location>
        <begin position="2027"/>
        <end position="2054"/>
    </location>
</feature>
<feature type="domain" description="C2H2-type" evidence="14">
    <location>
        <begin position="195"/>
        <end position="223"/>
    </location>
</feature>
<feature type="region of interest" description="Disordered" evidence="13">
    <location>
        <begin position="3262"/>
        <end position="3298"/>
    </location>
</feature>
<keyword evidence="8" id="KW-0238">DNA-binding</keyword>
<organism evidence="15 16">
    <name type="scientific">Tenebrio molitor</name>
    <name type="common">Yellow mealworm beetle</name>
    <dbReference type="NCBI Taxonomy" id="7067"/>
    <lineage>
        <taxon>Eukaryota</taxon>
        <taxon>Metazoa</taxon>
        <taxon>Ecdysozoa</taxon>
        <taxon>Arthropoda</taxon>
        <taxon>Hexapoda</taxon>
        <taxon>Insecta</taxon>
        <taxon>Pterygota</taxon>
        <taxon>Neoptera</taxon>
        <taxon>Endopterygota</taxon>
        <taxon>Coleoptera</taxon>
        <taxon>Polyphaga</taxon>
        <taxon>Cucujiformia</taxon>
        <taxon>Tenebrionidae</taxon>
        <taxon>Tenebrio</taxon>
    </lineage>
</organism>
<evidence type="ECO:0000256" key="4">
    <source>
        <dbReference type="ARBA" id="ARBA00022737"/>
    </source>
</evidence>
<feature type="domain" description="C2H2-type" evidence="14">
    <location>
        <begin position="3158"/>
        <end position="3181"/>
    </location>
</feature>
<evidence type="ECO:0000259" key="14">
    <source>
        <dbReference type="PROSITE" id="PS50157"/>
    </source>
</evidence>
<dbReference type="FunFam" id="3.30.160.60:FF:000965">
    <property type="entry name" value="Neurotrophin receptor-interacting factor homolog"/>
    <property type="match status" value="1"/>
</dbReference>
<feature type="domain" description="C2H2-type" evidence="14">
    <location>
        <begin position="2788"/>
        <end position="2815"/>
    </location>
</feature>
<feature type="domain" description="C2H2-type" evidence="14">
    <location>
        <begin position="3917"/>
        <end position="3944"/>
    </location>
</feature>
<gene>
    <name evidence="15" type="ORF">GEV33_011903</name>
</gene>
<feature type="domain" description="C2H2-type" evidence="14">
    <location>
        <begin position="892"/>
        <end position="919"/>
    </location>
</feature>
<dbReference type="Pfam" id="PF12874">
    <property type="entry name" value="zf-met"/>
    <property type="match status" value="2"/>
</dbReference>
<feature type="domain" description="C2H2-type" evidence="14">
    <location>
        <begin position="4363"/>
        <end position="4390"/>
    </location>
</feature>
<evidence type="ECO:0000256" key="10">
    <source>
        <dbReference type="ARBA" id="ARBA00023242"/>
    </source>
</evidence>
<dbReference type="GO" id="GO:0045892">
    <property type="term" value="P:negative regulation of DNA-templated transcription"/>
    <property type="evidence" value="ECO:0007669"/>
    <property type="project" value="UniProtKB-ARBA"/>
</dbReference>
<feature type="region of interest" description="Disordered" evidence="13">
    <location>
        <begin position="2908"/>
        <end position="2932"/>
    </location>
</feature>
<feature type="domain" description="C2H2-type" evidence="14">
    <location>
        <begin position="2325"/>
        <end position="2352"/>
    </location>
</feature>
<keyword evidence="5 12" id="KW-0863">Zinc-finger</keyword>
<dbReference type="SMART" id="SM00355">
    <property type="entry name" value="ZnF_C2H2"/>
    <property type="match status" value="118"/>
</dbReference>
<feature type="domain" description="C2H2-type" evidence="14">
    <location>
        <begin position="312"/>
        <end position="339"/>
    </location>
</feature>
<feature type="domain" description="C2H2-type" evidence="14">
    <location>
        <begin position="2675"/>
        <end position="2702"/>
    </location>
</feature>
<feature type="domain" description="C2H2-type" evidence="14">
    <location>
        <begin position="595"/>
        <end position="622"/>
    </location>
</feature>
<feature type="domain" description="C2H2-type" evidence="14">
    <location>
        <begin position="1826"/>
        <end position="1853"/>
    </location>
</feature>
<feature type="domain" description="C2H2-type" evidence="14">
    <location>
        <begin position="2844"/>
        <end position="2871"/>
    </location>
</feature>
<feature type="domain" description="C2H2-type" evidence="14">
    <location>
        <begin position="98"/>
        <end position="126"/>
    </location>
</feature>
<dbReference type="FunFam" id="3.30.160.60:FF:000624">
    <property type="entry name" value="zinc finger protein 697"/>
    <property type="match status" value="2"/>
</dbReference>
<feature type="domain" description="C2H2-type" evidence="14">
    <location>
        <begin position="2353"/>
        <end position="2376"/>
    </location>
</feature>
<dbReference type="SMART" id="SM00614">
    <property type="entry name" value="ZnF_BED"/>
    <property type="match status" value="5"/>
</dbReference>
<feature type="domain" description="C2H2-type" evidence="14">
    <location>
        <begin position="2703"/>
        <end position="2731"/>
    </location>
</feature>
<feature type="domain" description="C2H2-type" evidence="14">
    <location>
        <begin position="1798"/>
        <end position="1825"/>
    </location>
</feature>
<feature type="domain" description="C2H2-type" evidence="14">
    <location>
        <begin position="2476"/>
        <end position="2503"/>
    </location>
</feature>
<feature type="domain" description="C2H2-type" evidence="14">
    <location>
        <begin position="1999"/>
        <end position="2026"/>
    </location>
</feature>
<feature type="domain" description="C2H2-type" evidence="14">
    <location>
        <begin position="224"/>
        <end position="252"/>
    </location>
</feature>
<feature type="domain" description="C2H2-type" evidence="14">
    <location>
        <begin position="1321"/>
        <end position="1349"/>
    </location>
</feature>
<feature type="domain" description="C2H2-type" evidence="14">
    <location>
        <begin position="3189"/>
        <end position="3216"/>
    </location>
</feature>
<feature type="compositionally biased region" description="Polar residues" evidence="13">
    <location>
        <begin position="2908"/>
        <end position="2917"/>
    </location>
</feature>
<feature type="domain" description="C2H2-type" evidence="14">
    <location>
        <begin position="775"/>
        <end position="803"/>
    </location>
</feature>
<evidence type="ECO:0000256" key="7">
    <source>
        <dbReference type="ARBA" id="ARBA00023015"/>
    </source>
</evidence>
<keyword evidence="16" id="KW-1185">Reference proteome</keyword>
<keyword evidence="4" id="KW-0677">Repeat</keyword>
<feature type="domain" description="C2H2-type" evidence="14">
    <location>
        <begin position="3855"/>
        <end position="3883"/>
    </location>
</feature>
<feature type="domain" description="C2H2-type" evidence="14">
    <location>
        <begin position="2646"/>
        <end position="2674"/>
    </location>
</feature>
<feature type="domain" description="C2H2-type" evidence="14">
    <location>
        <begin position="2297"/>
        <end position="2324"/>
    </location>
</feature>
<feature type="domain" description="C2H2-type" evidence="14">
    <location>
        <begin position="1742"/>
        <end position="1763"/>
    </location>
</feature>
<feature type="domain" description="C2H2-type" evidence="14">
    <location>
        <begin position="3527"/>
        <end position="3554"/>
    </location>
</feature>
<feature type="domain" description="C2H2-type" evidence="14">
    <location>
        <begin position="252"/>
        <end position="279"/>
    </location>
</feature>
<dbReference type="FunFam" id="3.30.160.60:FF:001049">
    <property type="entry name" value="zinc finger protein 319"/>
    <property type="match status" value="1"/>
</dbReference>
<feature type="domain" description="C2H2-type" evidence="14">
    <location>
        <begin position="167"/>
        <end position="195"/>
    </location>
</feature>
<feature type="domain" description="C2H2-type" evidence="14">
    <location>
        <begin position="3013"/>
        <end position="3040"/>
    </location>
</feature>
<dbReference type="InterPro" id="IPR011017">
    <property type="entry name" value="TRASH_dom"/>
</dbReference>
<feature type="domain" description="C2H2-type" evidence="14">
    <location>
        <begin position="3431"/>
        <end position="3458"/>
    </location>
</feature>
<dbReference type="Pfam" id="PF13912">
    <property type="entry name" value="zf-C2H2_6"/>
    <property type="match status" value="3"/>
</dbReference>
<dbReference type="FunFam" id="3.30.160.60:FF:001963">
    <property type="entry name" value="Replication initiator 1"/>
    <property type="match status" value="2"/>
</dbReference>
<proteinExistence type="inferred from homology"/>
<evidence type="ECO:0000256" key="12">
    <source>
        <dbReference type="PROSITE-ProRule" id="PRU00042"/>
    </source>
</evidence>
<feature type="domain" description="C2H2-type" evidence="14">
    <location>
        <begin position="3124"/>
        <end position="3152"/>
    </location>
</feature>
<name>A0A8J6HBU6_TENMO</name>
<dbReference type="GO" id="GO:0000978">
    <property type="term" value="F:RNA polymerase II cis-regulatory region sequence-specific DNA binding"/>
    <property type="evidence" value="ECO:0007669"/>
    <property type="project" value="TreeGrafter"/>
</dbReference>
<feature type="domain" description="C2H2-type" evidence="14">
    <location>
        <begin position="4419"/>
        <end position="4446"/>
    </location>
</feature>
<feature type="domain" description="C2H2-type" evidence="14">
    <location>
        <begin position="10"/>
        <end position="37"/>
    </location>
</feature>
<dbReference type="Gene3D" id="3.30.160.60">
    <property type="entry name" value="Classic Zinc Finger"/>
    <property type="match status" value="78"/>
</dbReference>
<feature type="domain" description="C2H2-type" evidence="14">
    <location>
        <begin position="462"/>
        <end position="490"/>
    </location>
</feature>
<feature type="domain" description="C2H2-type" evidence="14">
    <location>
        <begin position="3459"/>
        <end position="3483"/>
    </location>
</feature>
<feature type="domain" description="C2H2-type" evidence="14">
    <location>
        <begin position="2420"/>
        <end position="2447"/>
    </location>
</feature>
<dbReference type="FunFam" id="3.30.160.60:FF:000478">
    <property type="entry name" value="Zinc finger protein 133"/>
    <property type="match status" value="2"/>
</dbReference>
<feature type="domain" description="C2H2-type" evidence="14">
    <location>
        <begin position="861"/>
        <end position="883"/>
    </location>
</feature>
<feature type="compositionally biased region" description="Basic and acidic residues" evidence="13">
    <location>
        <begin position="4301"/>
        <end position="4319"/>
    </location>
</feature>
<evidence type="ECO:0000256" key="13">
    <source>
        <dbReference type="SAM" id="MobiDB-lite"/>
    </source>
</evidence>
<feature type="domain" description="C2H2-type" evidence="14">
    <location>
        <begin position="38"/>
        <end position="65"/>
    </location>
</feature>
<keyword evidence="3" id="KW-0479">Metal-binding</keyword>
<evidence type="ECO:0000256" key="2">
    <source>
        <dbReference type="ARBA" id="ARBA00006991"/>
    </source>
</evidence>
<dbReference type="FunFam" id="3.30.160.60:FF:000230">
    <property type="entry name" value="Zinc finger protein 148"/>
    <property type="match status" value="1"/>
</dbReference>
<feature type="compositionally biased region" description="Basic residues" evidence="13">
    <location>
        <begin position="1781"/>
        <end position="1790"/>
    </location>
</feature>
<dbReference type="Proteomes" id="UP000719412">
    <property type="component" value="Unassembled WGS sequence"/>
</dbReference>
<feature type="domain" description="C2H2-type" evidence="14">
    <location>
        <begin position="748"/>
        <end position="775"/>
    </location>
</feature>
<dbReference type="SUPFAM" id="SSF57667">
    <property type="entry name" value="beta-beta-alpha zinc fingers"/>
    <property type="match status" value="60"/>
</dbReference>
<feature type="domain" description="C2H2-type" evidence="14">
    <location>
        <begin position="1542"/>
        <end position="1569"/>
    </location>
</feature>
<feature type="domain" description="C2H2-type" evidence="14">
    <location>
        <begin position="1060"/>
        <end position="1087"/>
    </location>
</feature>
<dbReference type="GO" id="GO:0001228">
    <property type="term" value="F:DNA-binding transcription activator activity, RNA polymerase II-specific"/>
    <property type="evidence" value="ECO:0007669"/>
    <property type="project" value="TreeGrafter"/>
</dbReference>
<feature type="domain" description="C2H2-type" evidence="14">
    <location>
        <begin position="3374"/>
        <end position="3401"/>
    </location>
</feature>
<dbReference type="GO" id="GO:0005634">
    <property type="term" value="C:nucleus"/>
    <property type="evidence" value="ECO:0007669"/>
    <property type="project" value="UniProtKB-SubCell"/>
</dbReference>
<comment type="similarity">
    <text evidence="2">Belongs to the krueppel C2H2-type zinc-finger protein family.</text>
</comment>
<feature type="domain" description="C2H2-type" evidence="14">
    <location>
        <begin position="2816"/>
        <end position="2843"/>
    </location>
</feature>
<feature type="compositionally biased region" description="Acidic residues" evidence="13">
    <location>
        <begin position="2920"/>
        <end position="2931"/>
    </location>
</feature>
<feature type="domain" description="C2H2-type" evidence="14">
    <location>
        <begin position="368"/>
        <end position="395"/>
    </location>
</feature>
<dbReference type="FunFam" id="3.30.160.60:FF:002343">
    <property type="entry name" value="Zinc finger protein 33A"/>
    <property type="match status" value="4"/>
</dbReference>
<feature type="domain" description="C2H2-type" evidence="14">
    <location>
        <begin position="804"/>
        <end position="832"/>
    </location>
</feature>
<feature type="domain" description="C2H2-type" evidence="14">
    <location>
        <begin position="1349"/>
        <end position="1376"/>
    </location>
</feature>
<dbReference type="FunFam" id="3.30.160.60:FF:000446">
    <property type="entry name" value="Zinc finger protein"/>
    <property type="match status" value="7"/>
</dbReference>
<feature type="domain" description="C2H2-type" evidence="14">
    <location>
        <begin position="4447"/>
        <end position="4474"/>
    </location>
</feature>
<feature type="compositionally biased region" description="Acidic residues" evidence="13">
    <location>
        <begin position="4045"/>
        <end position="4054"/>
    </location>
</feature>
<dbReference type="FunFam" id="3.30.160.60:FF:000218">
    <property type="entry name" value="Zinc finger protein 10"/>
    <property type="match status" value="1"/>
</dbReference>
<dbReference type="FunFam" id="3.30.160.60:FF:001119">
    <property type="entry name" value="zinc finger protein 408"/>
    <property type="match status" value="2"/>
</dbReference>